<dbReference type="Proteomes" id="UP000184000">
    <property type="component" value="Unassembled WGS sequence"/>
</dbReference>
<dbReference type="AlphaFoldDB" id="A0A1M5PQM6"/>
<evidence type="ECO:0000313" key="2">
    <source>
        <dbReference type="Proteomes" id="UP000184000"/>
    </source>
</evidence>
<dbReference type="EMBL" id="FQXA01000003">
    <property type="protein sequence ID" value="SHH03991.1"/>
    <property type="molecule type" value="Genomic_DNA"/>
</dbReference>
<sequence>MSHPGIAKPLLADDPFGALPSALLGYAPPQG</sequence>
<name>A0A1M5PQM6_9GAMM</name>
<proteinExistence type="predicted"/>
<evidence type="ECO:0000313" key="1">
    <source>
        <dbReference type="EMBL" id="SHH03991.1"/>
    </source>
</evidence>
<organism evidence="1 2">
    <name type="scientific">Stutzerimonas xanthomarina DSM 18231</name>
    <dbReference type="NCBI Taxonomy" id="1403346"/>
    <lineage>
        <taxon>Bacteria</taxon>
        <taxon>Pseudomonadati</taxon>
        <taxon>Pseudomonadota</taxon>
        <taxon>Gammaproteobacteria</taxon>
        <taxon>Pseudomonadales</taxon>
        <taxon>Pseudomonadaceae</taxon>
        <taxon>Stutzerimonas</taxon>
    </lineage>
</organism>
<gene>
    <name evidence="1" type="ORF">SAMN02744645_2336</name>
</gene>
<protein>
    <submittedName>
        <fullName evidence="1">Uncharacterized protein</fullName>
    </submittedName>
</protein>
<reference evidence="1 2" key="1">
    <citation type="submission" date="2016-11" db="EMBL/GenBank/DDBJ databases">
        <authorList>
            <person name="Jaros S."/>
            <person name="Januszkiewicz K."/>
            <person name="Wedrychowicz H."/>
        </authorList>
    </citation>
    <scope>NUCLEOTIDE SEQUENCE [LARGE SCALE GENOMIC DNA]</scope>
    <source>
        <strain evidence="1 2">DSM 18231</strain>
    </source>
</reference>
<accession>A0A1M5PQM6</accession>